<keyword evidence="1" id="KW-1015">Disulfide bond</keyword>
<evidence type="ECO:0000313" key="5">
    <source>
        <dbReference type="Proteomes" id="UP000762676"/>
    </source>
</evidence>
<feature type="domain" description="Peptidase S1" evidence="3">
    <location>
        <begin position="1"/>
        <end position="90"/>
    </location>
</feature>
<organism evidence="4 5">
    <name type="scientific">Elysia marginata</name>
    <dbReference type="NCBI Taxonomy" id="1093978"/>
    <lineage>
        <taxon>Eukaryota</taxon>
        <taxon>Metazoa</taxon>
        <taxon>Spiralia</taxon>
        <taxon>Lophotrochozoa</taxon>
        <taxon>Mollusca</taxon>
        <taxon>Gastropoda</taxon>
        <taxon>Heterobranchia</taxon>
        <taxon>Euthyneura</taxon>
        <taxon>Panpulmonata</taxon>
        <taxon>Sacoglossa</taxon>
        <taxon>Placobranchoidea</taxon>
        <taxon>Plakobranchidae</taxon>
        <taxon>Elysia</taxon>
    </lineage>
</organism>
<dbReference type="PROSITE" id="PS50240">
    <property type="entry name" value="TRYPSIN_DOM"/>
    <property type="match status" value="1"/>
</dbReference>
<dbReference type="InterPro" id="IPR036055">
    <property type="entry name" value="LDL_receptor-like_sf"/>
</dbReference>
<evidence type="ECO:0000259" key="3">
    <source>
        <dbReference type="PROSITE" id="PS50240"/>
    </source>
</evidence>
<name>A0AAV4JA59_9GAST</name>
<dbReference type="InterPro" id="IPR002172">
    <property type="entry name" value="LDrepeatLR_classA_rpt"/>
</dbReference>
<keyword evidence="4" id="KW-0812">Transmembrane</keyword>
<dbReference type="Gene3D" id="4.10.400.10">
    <property type="entry name" value="Low-density Lipoprotein Receptor"/>
    <property type="match status" value="1"/>
</dbReference>
<keyword evidence="4" id="KW-0645">Protease</keyword>
<keyword evidence="4" id="KW-0472">Membrane</keyword>
<dbReference type="InterPro" id="IPR043504">
    <property type="entry name" value="Peptidase_S1_PA_chymotrypsin"/>
</dbReference>
<comment type="caution">
    <text evidence="4">The sequence shown here is derived from an EMBL/GenBank/DDBJ whole genome shotgun (WGS) entry which is preliminary data.</text>
</comment>
<dbReference type="PANTHER" id="PTHR24252">
    <property type="entry name" value="ACROSIN-RELATED"/>
    <property type="match status" value="1"/>
</dbReference>
<dbReference type="PANTHER" id="PTHR24252:SF7">
    <property type="entry name" value="HYALIN"/>
    <property type="match status" value="1"/>
</dbReference>
<dbReference type="AlphaFoldDB" id="A0AAV4JA59"/>
<dbReference type="CDD" id="cd00112">
    <property type="entry name" value="LDLa"/>
    <property type="match status" value="1"/>
</dbReference>
<reference evidence="4 5" key="1">
    <citation type="journal article" date="2021" name="Elife">
        <title>Chloroplast acquisition without the gene transfer in kleptoplastic sea slugs, Plakobranchus ocellatus.</title>
        <authorList>
            <person name="Maeda T."/>
            <person name="Takahashi S."/>
            <person name="Yoshida T."/>
            <person name="Shimamura S."/>
            <person name="Takaki Y."/>
            <person name="Nagai Y."/>
            <person name="Toyoda A."/>
            <person name="Suzuki Y."/>
            <person name="Arimoto A."/>
            <person name="Ishii H."/>
            <person name="Satoh N."/>
            <person name="Nishiyama T."/>
            <person name="Hasebe M."/>
            <person name="Maruyama T."/>
            <person name="Minagawa J."/>
            <person name="Obokata J."/>
            <person name="Shigenobu S."/>
        </authorList>
    </citation>
    <scope>NUCLEOTIDE SEQUENCE [LARGE SCALE GENOMIC DNA]</scope>
</reference>
<dbReference type="SMART" id="SM00192">
    <property type="entry name" value="LDLa"/>
    <property type="match status" value="1"/>
</dbReference>
<proteinExistence type="predicted"/>
<dbReference type="InterPro" id="IPR009003">
    <property type="entry name" value="Peptidase_S1_PA"/>
</dbReference>
<dbReference type="SUPFAM" id="SSF50494">
    <property type="entry name" value="Trypsin-like serine proteases"/>
    <property type="match status" value="1"/>
</dbReference>
<dbReference type="SUPFAM" id="SSF57424">
    <property type="entry name" value="LDL receptor-like module"/>
    <property type="match status" value="1"/>
</dbReference>
<dbReference type="GO" id="GO:0006508">
    <property type="term" value="P:proteolysis"/>
    <property type="evidence" value="ECO:0007669"/>
    <property type="project" value="UniProtKB-KW"/>
</dbReference>
<sequence length="171" mass="18864">MTLVDTEKCNSTLMWNGAMATNERCAGYMSGTIAACSGDSGSTLVCIDNHSTNKAVGVVSYVRKGCSVLGYPMVYTDVMSYVDWIQNTTVCVFTCANGLCLFDKNMLCDSKDDCGDRSDEIQKCPMNTNCTFDDSYKCGYFSKMEQEFEAAPNYVNRFPLFDHTVGTYPGK</sequence>
<dbReference type="InterPro" id="IPR001254">
    <property type="entry name" value="Trypsin_dom"/>
</dbReference>
<dbReference type="Gene3D" id="2.40.10.10">
    <property type="entry name" value="Trypsin-like serine proteases"/>
    <property type="match status" value="1"/>
</dbReference>
<evidence type="ECO:0000256" key="2">
    <source>
        <dbReference type="PROSITE-ProRule" id="PRU00124"/>
    </source>
</evidence>
<dbReference type="GO" id="GO:0004252">
    <property type="term" value="F:serine-type endopeptidase activity"/>
    <property type="evidence" value="ECO:0007669"/>
    <property type="project" value="InterPro"/>
</dbReference>
<dbReference type="EMBL" id="BMAT01009998">
    <property type="protein sequence ID" value="GFS18251.1"/>
    <property type="molecule type" value="Genomic_DNA"/>
</dbReference>
<dbReference type="PROSITE" id="PS50068">
    <property type="entry name" value="LDLRA_2"/>
    <property type="match status" value="1"/>
</dbReference>
<gene>
    <name evidence="4" type="ORF">ElyMa_005002600</name>
</gene>
<protein>
    <submittedName>
        <fullName evidence="4">Transmembrane protease serine 5</fullName>
    </submittedName>
</protein>
<keyword evidence="5" id="KW-1185">Reference proteome</keyword>
<dbReference type="Pfam" id="PF00089">
    <property type="entry name" value="Trypsin"/>
    <property type="match status" value="1"/>
</dbReference>
<evidence type="ECO:0000256" key="1">
    <source>
        <dbReference type="ARBA" id="ARBA00023157"/>
    </source>
</evidence>
<evidence type="ECO:0000313" key="4">
    <source>
        <dbReference type="EMBL" id="GFS18251.1"/>
    </source>
</evidence>
<comment type="caution">
    <text evidence="2">Lacks conserved residue(s) required for the propagation of feature annotation.</text>
</comment>
<dbReference type="PROSITE" id="PS01209">
    <property type="entry name" value="LDLRA_1"/>
    <property type="match status" value="1"/>
</dbReference>
<dbReference type="InterPro" id="IPR023415">
    <property type="entry name" value="LDLR_class-A_CS"/>
</dbReference>
<dbReference type="Proteomes" id="UP000762676">
    <property type="component" value="Unassembled WGS sequence"/>
</dbReference>
<keyword evidence="4" id="KW-0378">Hydrolase</keyword>
<accession>A0AAV4JA59</accession>